<keyword evidence="3" id="KW-1185">Reference proteome</keyword>
<feature type="region of interest" description="Disordered" evidence="1">
    <location>
        <begin position="509"/>
        <end position="579"/>
    </location>
</feature>
<organism evidence="2 3">
    <name type="scientific">Hymenolepis diminuta</name>
    <name type="common">Rat tapeworm</name>
    <dbReference type="NCBI Taxonomy" id="6216"/>
    <lineage>
        <taxon>Eukaryota</taxon>
        <taxon>Metazoa</taxon>
        <taxon>Spiralia</taxon>
        <taxon>Lophotrochozoa</taxon>
        <taxon>Platyhelminthes</taxon>
        <taxon>Cestoda</taxon>
        <taxon>Eucestoda</taxon>
        <taxon>Cyclophyllidea</taxon>
        <taxon>Hymenolepididae</taxon>
        <taxon>Hymenolepis</taxon>
    </lineage>
</organism>
<evidence type="ECO:0000256" key="1">
    <source>
        <dbReference type="SAM" id="MobiDB-lite"/>
    </source>
</evidence>
<gene>
    <name evidence="2" type="ORF">WMSIL1_LOCUS6964</name>
</gene>
<proteinExistence type="predicted"/>
<feature type="compositionally biased region" description="Polar residues" evidence="1">
    <location>
        <begin position="559"/>
        <end position="572"/>
    </location>
</feature>
<feature type="compositionally biased region" description="Polar residues" evidence="1">
    <location>
        <begin position="803"/>
        <end position="828"/>
    </location>
</feature>
<feature type="compositionally biased region" description="Polar residues" evidence="1">
    <location>
        <begin position="307"/>
        <end position="316"/>
    </location>
</feature>
<feature type="compositionally biased region" description="Low complexity" evidence="1">
    <location>
        <begin position="509"/>
        <end position="521"/>
    </location>
</feature>
<feature type="compositionally biased region" description="Polar residues" evidence="1">
    <location>
        <begin position="97"/>
        <end position="111"/>
    </location>
</feature>
<feature type="region of interest" description="Disordered" evidence="1">
    <location>
        <begin position="718"/>
        <end position="741"/>
    </location>
</feature>
<feature type="region of interest" description="Disordered" evidence="1">
    <location>
        <begin position="293"/>
        <end position="317"/>
    </location>
</feature>
<name>A0A564YJ58_HYMDI</name>
<dbReference type="Proteomes" id="UP000321570">
    <property type="component" value="Unassembled WGS sequence"/>
</dbReference>
<accession>A0A564YJ58</accession>
<reference evidence="2 3" key="1">
    <citation type="submission" date="2019-07" db="EMBL/GenBank/DDBJ databases">
        <authorList>
            <person name="Jastrzebski P J."/>
            <person name="Paukszto L."/>
            <person name="Jastrzebski P J."/>
        </authorList>
    </citation>
    <scope>NUCLEOTIDE SEQUENCE [LARGE SCALE GENOMIC DNA]</scope>
    <source>
        <strain evidence="2 3">WMS-il1</strain>
    </source>
</reference>
<feature type="region of interest" description="Disordered" evidence="1">
    <location>
        <begin position="56"/>
        <end position="111"/>
    </location>
</feature>
<sequence>MNCKVCGGDLVPCDSGIPSDLPSCKCALQFLPSESGRRLHAHLFELQDAVSQLISGSGVDRRERDTDDHIMEKSQRSSRTLASAPRRNVSKIPRPLASSSAKPSRPQLSHSHQMNTNAIFNRMSRPHTALANNKSPTDIVNLQEIRAEITSLRQKFDEDLKDMRNVITKNVSQMTQLLKPEVVAESKIEGKENAIPESSILSAAHRAFLDAMKHRRAFETNVANLERSQAQKDVFDILEHLDDGDADVIRMRALLDDAVNNINIIPKPPQPRPKQPIASKAGCAHLDRLSAPKQQFKPAPAKRPTKLTVNQRTTPSVPKIASLKEASSSAGLADLVNFSPEESTTAPPLMRRPRVVLKSPPPQRVREKVVRFEKTSTISKSPTKPDESKPKSPMLFVPLGMRQYTMWPLEESQTLETNSMEHRLGGGNDRLSVEDIRNMLENALHQHLERQTSQLRVQDRDVATSRQDFTKEEALSPIPIPKKPTLIDASSSPYIPTIISCRESMRSIQRQRSSSLPSFSSEFTPISERPKSAHSEPQSPIFSLNEEVPSPTTEREFESVQTVSGLSQTDPRSFSDGVWLDPDRSEGEYGGIPMHGIKQATAISNKLGPLPSLSGSVSQSGEEEKIHSEGEFTLDQVANQSGGWVAPWRDPLLHLIALDTTGETSKLPWNQQQKIEKVAALLDDRKDGREVIISEPDEIESSTADSLSWVKKISAARRARKQAEAPTPSTAEKSDGEVSVPTSVKEFRRVILARSSQRMRQRKTSVSDDDNEDDTLRETNNSLEHKISIFSANKSQSNKENDEIYNQTSKSEAVTTPSKNSTFNLIEK</sequence>
<feature type="region of interest" description="Disordered" evidence="1">
    <location>
        <begin position="371"/>
        <end position="393"/>
    </location>
</feature>
<evidence type="ECO:0000313" key="2">
    <source>
        <dbReference type="EMBL" id="VUZ47311.1"/>
    </source>
</evidence>
<feature type="region of interest" description="Disordered" evidence="1">
    <location>
        <begin position="755"/>
        <end position="828"/>
    </location>
</feature>
<protein>
    <submittedName>
        <fullName evidence="2">Uncharacterized protein</fullName>
    </submittedName>
</protein>
<feature type="compositionally biased region" description="Basic and acidic residues" evidence="1">
    <location>
        <begin position="59"/>
        <end position="75"/>
    </location>
</feature>
<dbReference type="EMBL" id="CABIJS010000233">
    <property type="protein sequence ID" value="VUZ47311.1"/>
    <property type="molecule type" value="Genomic_DNA"/>
</dbReference>
<evidence type="ECO:0000313" key="3">
    <source>
        <dbReference type="Proteomes" id="UP000321570"/>
    </source>
</evidence>
<dbReference type="AlphaFoldDB" id="A0A564YJ58"/>